<dbReference type="EMBL" id="JASPKY010000327">
    <property type="protein sequence ID" value="KAK9708522.1"/>
    <property type="molecule type" value="Genomic_DNA"/>
</dbReference>
<protein>
    <recommendedName>
        <fullName evidence="3">HTH psq-type domain-containing protein</fullName>
    </recommendedName>
</protein>
<comment type="caution">
    <text evidence="1">The sequence shown here is derived from an EMBL/GenBank/DDBJ whole genome shotgun (WGS) entry which is preliminary data.</text>
</comment>
<dbReference type="AlphaFoldDB" id="A0AAW1JUB2"/>
<name>A0AAW1JUB2_POPJA</name>
<organism evidence="1 2">
    <name type="scientific">Popillia japonica</name>
    <name type="common">Japanese beetle</name>
    <dbReference type="NCBI Taxonomy" id="7064"/>
    <lineage>
        <taxon>Eukaryota</taxon>
        <taxon>Metazoa</taxon>
        <taxon>Ecdysozoa</taxon>
        <taxon>Arthropoda</taxon>
        <taxon>Hexapoda</taxon>
        <taxon>Insecta</taxon>
        <taxon>Pterygota</taxon>
        <taxon>Neoptera</taxon>
        <taxon>Endopterygota</taxon>
        <taxon>Coleoptera</taxon>
        <taxon>Polyphaga</taxon>
        <taxon>Scarabaeiformia</taxon>
        <taxon>Scarabaeidae</taxon>
        <taxon>Rutelinae</taxon>
        <taxon>Popillia</taxon>
    </lineage>
</organism>
<accession>A0AAW1JUB2</accession>
<evidence type="ECO:0008006" key="3">
    <source>
        <dbReference type="Google" id="ProtNLM"/>
    </source>
</evidence>
<evidence type="ECO:0000313" key="1">
    <source>
        <dbReference type="EMBL" id="KAK9708522.1"/>
    </source>
</evidence>
<keyword evidence="2" id="KW-1185">Reference proteome</keyword>
<gene>
    <name evidence="1" type="ORF">QE152_g27163</name>
</gene>
<sequence>MTNKTPRSKTGNHQQAVNKEALGKAIVAVTAAGDQKISLREACCVYGVKLSTLKKVPRRLISSKSEDDDLQKQTDIIHSDESECDMEAKDVLLADLEENKEMVISGLQVGEHVLVKCSGKKTQAYYAAQIIAK</sequence>
<reference evidence="1 2" key="1">
    <citation type="journal article" date="2024" name="BMC Genomics">
        <title>De novo assembly and annotation of Popillia japonica's genome with initial clues to its potential as an invasive pest.</title>
        <authorList>
            <person name="Cucini C."/>
            <person name="Boschi S."/>
            <person name="Funari R."/>
            <person name="Cardaioli E."/>
            <person name="Iannotti N."/>
            <person name="Marturano G."/>
            <person name="Paoli F."/>
            <person name="Bruttini M."/>
            <person name="Carapelli A."/>
            <person name="Frati F."/>
            <person name="Nardi F."/>
        </authorList>
    </citation>
    <scope>NUCLEOTIDE SEQUENCE [LARGE SCALE GENOMIC DNA]</scope>
    <source>
        <strain evidence="1">DMR45628</strain>
    </source>
</reference>
<dbReference type="Proteomes" id="UP001458880">
    <property type="component" value="Unassembled WGS sequence"/>
</dbReference>
<proteinExistence type="predicted"/>
<evidence type="ECO:0000313" key="2">
    <source>
        <dbReference type="Proteomes" id="UP001458880"/>
    </source>
</evidence>